<name>A0A383BSU6_9ZZZZ</name>
<sequence>MSPGVKQIIETLMPYRTEAMINYVSLKRISKFVTRIEKRSLSKNIKQDVKLIRALIKPMMITAEEKEKQDIIAMRHWHGPHYKRDMD</sequence>
<protein>
    <submittedName>
        <fullName evidence="1">Uncharacterized protein</fullName>
    </submittedName>
</protein>
<accession>A0A383BSU6</accession>
<evidence type="ECO:0000313" key="1">
    <source>
        <dbReference type="EMBL" id="SVE22974.1"/>
    </source>
</evidence>
<dbReference type="EMBL" id="UINC01202940">
    <property type="protein sequence ID" value="SVE22974.1"/>
    <property type="molecule type" value="Genomic_DNA"/>
</dbReference>
<organism evidence="1">
    <name type="scientific">marine metagenome</name>
    <dbReference type="NCBI Taxonomy" id="408172"/>
    <lineage>
        <taxon>unclassified sequences</taxon>
        <taxon>metagenomes</taxon>
        <taxon>ecological metagenomes</taxon>
    </lineage>
</organism>
<reference evidence="1" key="1">
    <citation type="submission" date="2018-05" db="EMBL/GenBank/DDBJ databases">
        <authorList>
            <person name="Lanie J.A."/>
            <person name="Ng W.-L."/>
            <person name="Kazmierczak K.M."/>
            <person name="Andrzejewski T.M."/>
            <person name="Davidsen T.M."/>
            <person name="Wayne K.J."/>
            <person name="Tettelin H."/>
            <person name="Glass J.I."/>
            <person name="Rusch D."/>
            <person name="Podicherti R."/>
            <person name="Tsui H.-C.T."/>
            <person name="Winkler M.E."/>
        </authorList>
    </citation>
    <scope>NUCLEOTIDE SEQUENCE</scope>
</reference>
<dbReference type="AlphaFoldDB" id="A0A383BSU6"/>
<proteinExistence type="predicted"/>
<gene>
    <name evidence="1" type="ORF">METZ01_LOCUS475828</name>
</gene>
<feature type="non-terminal residue" evidence="1">
    <location>
        <position position="87"/>
    </location>
</feature>
<feature type="non-terminal residue" evidence="1">
    <location>
        <position position="1"/>
    </location>
</feature>